<evidence type="ECO:0000256" key="1">
    <source>
        <dbReference type="ARBA" id="ARBA00023015"/>
    </source>
</evidence>
<dbReference type="GO" id="GO:0003677">
    <property type="term" value="F:DNA binding"/>
    <property type="evidence" value="ECO:0007669"/>
    <property type="project" value="UniProtKB-UniRule"/>
</dbReference>
<keyword evidence="2 4" id="KW-0238">DNA-binding</keyword>
<dbReference type="Gene3D" id="1.10.357.10">
    <property type="entry name" value="Tetracycline Repressor, domain 2"/>
    <property type="match status" value="1"/>
</dbReference>
<name>A0A438AEN4_9RHOB</name>
<dbReference type="SUPFAM" id="SSF46689">
    <property type="entry name" value="Homeodomain-like"/>
    <property type="match status" value="1"/>
</dbReference>
<dbReference type="PANTHER" id="PTHR47506">
    <property type="entry name" value="TRANSCRIPTIONAL REGULATORY PROTEIN"/>
    <property type="match status" value="1"/>
</dbReference>
<dbReference type="Proteomes" id="UP000285908">
    <property type="component" value="Unassembled WGS sequence"/>
</dbReference>
<dbReference type="InterPro" id="IPR001647">
    <property type="entry name" value="HTH_TetR"/>
</dbReference>
<dbReference type="AlphaFoldDB" id="A0A438AEN4"/>
<proteinExistence type="predicted"/>
<evidence type="ECO:0000313" key="7">
    <source>
        <dbReference type="Proteomes" id="UP000285908"/>
    </source>
</evidence>
<sequence>MDPDSAARPRGRPRTFDENSFLDASITLFSRAGFAGVSMSDLTKASGLTTGSIYKAYKDKEGVFANALTRYIALREAEIEARLSCLPDARAKVANLLRLFADLSRGRDGRLGCMVVSGVADLGLVGDAATILHDQLASRLDRLERLLNEGHADGSISREVDPATTAALLLALQQGMRVLGKVELLDVDREALVTGALRLLEQA</sequence>
<keyword evidence="7" id="KW-1185">Reference proteome</keyword>
<reference evidence="6 7" key="1">
    <citation type="submission" date="2018-11" db="EMBL/GenBank/DDBJ databases">
        <title>Mesobaculum littorinae gen. nov., sp. nov., isolated from Littorina scabra that represents a novel genus of the order Rhodobacteraceae.</title>
        <authorList>
            <person name="Li F."/>
        </authorList>
    </citation>
    <scope>NUCLEOTIDE SEQUENCE [LARGE SCALE GENOMIC DNA]</scope>
    <source>
        <strain evidence="6 7">M0103</strain>
    </source>
</reference>
<dbReference type="SUPFAM" id="SSF48498">
    <property type="entry name" value="Tetracyclin repressor-like, C-terminal domain"/>
    <property type="match status" value="1"/>
</dbReference>
<dbReference type="Pfam" id="PF00440">
    <property type="entry name" value="TetR_N"/>
    <property type="match status" value="1"/>
</dbReference>
<evidence type="ECO:0000259" key="5">
    <source>
        <dbReference type="PROSITE" id="PS50977"/>
    </source>
</evidence>
<gene>
    <name evidence="6" type="ORF">EKE94_14110</name>
</gene>
<keyword evidence="1" id="KW-0805">Transcription regulation</keyword>
<dbReference type="RefSeq" id="WP_127907286.1">
    <property type="nucleotide sequence ID" value="NZ_RQXX01000005.1"/>
</dbReference>
<evidence type="ECO:0000313" key="6">
    <source>
        <dbReference type="EMBL" id="RVV97160.1"/>
    </source>
</evidence>
<keyword evidence="3" id="KW-0804">Transcription</keyword>
<dbReference type="InterPro" id="IPR009057">
    <property type="entry name" value="Homeodomain-like_sf"/>
</dbReference>
<dbReference type="PRINTS" id="PR00455">
    <property type="entry name" value="HTHTETR"/>
</dbReference>
<evidence type="ECO:0000256" key="3">
    <source>
        <dbReference type="ARBA" id="ARBA00023163"/>
    </source>
</evidence>
<organism evidence="6 7">
    <name type="scientific">Mesobaculum littorinae</name>
    <dbReference type="NCBI Taxonomy" id="2486419"/>
    <lineage>
        <taxon>Bacteria</taxon>
        <taxon>Pseudomonadati</taxon>
        <taxon>Pseudomonadota</taxon>
        <taxon>Alphaproteobacteria</taxon>
        <taxon>Rhodobacterales</taxon>
        <taxon>Roseobacteraceae</taxon>
        <taxon>Mesobaculum</taxon>
    </lineage>
</organism>
<feature type="DNA-binding region" description="H-T-H motif" evidence="4">
    <location>
        <begin position="38"/>
        <end position="57"/>
    </location>
</feature>
<dbReference type="PANTHER" id="PTHR47506:SF10">
    <property type="entry name" value="TRANSCRIPTIONAL REGULATORY PROTEIN"/>
    <property type="match status" value="1"/>
</dbReference>
<dbReference type="EMBL" id="RQXX01000005">
    <property type="protein sequence ID" value="RVV97160.1"/>
    <property type="molecule type" value="Genomic_DNA"/>
</dbReference>
<evidence type="ECO:0000256" key="2">
    <source>
        <dbReference type="ARBA" id="ARBA00023125"/>
    </source>
</evidence>
<protein>
    <submittedName>
        <fullName evidence="6">TetR/AcrR family transcriptional regulator</fullName>
    </submittedName>
</protein>
<feature type="domain" description="HTH tetR-type" evidence="5">
    <location>
        <begin position="15"/>
        <end position="75"/>
    </location>
</feature>
<evidence type="ECO:0000256" key="4">
    <source>
        <dbReference type="PROSITE-ProRule" id="PRU00335"/>
    </source>
</evidence>
<accession>A0A438AEN4</accession>
<dbReference type="InterPro" id="IPR036271">
    <property type="entry name" value="Tet_transcr_reg_TetR-rel_C_sf"/>
</dbReference>
<dbReference type="Gene3D" id="1.10.10.60">
    <property type="entry name" value="Homeodomain-like"/>
    <property type="match status" value="1"/>
</dbReference>
<dbReference type="PROSITE" id="PS50977">
    <property type="entry name" value="HTH_TETR_2"/>
    <property type="match status" value="1"/>
</dbReference>
<comment type="caution">
    <text evidence="6">The sequence shown here is derived from an EMBL/GenBank/DDBJ whole genome shotgun (WGS) entry which is preliminary data.</text>
</comment>
<dbReference type="OrthoDB" id="9779746at2"/>